<feature type="transmembrane region" description="Helical" evidence="1">
    <location>
        <begin position="155"/>
        <end position="173"/>
    </location>
</feature>
<sequence length="223" mass="23355">MDWRAIIIEPASIILDKTVGYAYKGIAIAVILIVGWFVAKAVEKIVIRFLKIAQLDVAADKAGVTKILVKGEIKHTLSELVGALIYWIIILIVAVAAVNALNLTVAAALLQQIIAYLPNVVAAIFVLAAGMFLASFTASAINTVAINSGIAQASLLSKIAQSVIVVLAVIMALEQLRIATTIINLIIPILLASAGLALGLAFGLGGRDAAAKIIKEALDKARK</sequence>
<gene>
    <name evidence="2" type="ORF">COW11_05440</name>
</gene>
<dbReference type="Proteomes" id="UP000231267">
    <property type="component" value="Unassembled WGS sequence"/>
</dbReference>
<proteinExistence type="predicted"/>
<keyword evidence="1" id="KW-0472">Membrane</keyword>
<dbReference type="Gene3D" id="1.10.287.1260">
    <property type="match status" value="1"/>
</dbReference>
<name>A0A2J0LMT2_9BACT</name>
<dbReference type="AlphaFoldDB" id="A0A2J0LMT2"/>
<evidence type="ECO:0000256" key="1">
    <source>
        <dbReference type="SAM" id="Phobius"/>
    </source>
</evidence>
<dbReference type="GO" id="GO:0008381">
    <property type="term" value="F:mechanosensitive monoatomic ion channel activity"/>
    <property type="evidence" value="ECO:0007669"/>
    <property type="project" value="InterPro"/>
</dbReference>
<protein>
    <recommendedName>
        <fullName evidence="4">Small-conductance mechanosensitive ion channel</fullName>
    </recommendedName>
</protein>
<organism evidence="2 3">
    <name type="scientific">Candidatus Taenaricola geysiri</name>
    <dbReference type="NCBI Taxonomy" id="1974752"/>
    <lineage>
        <taxon>Bacteria</taxon>
        <taxon>Pseudomonadati</taxon>
        <taxon>Candidatus Omnitrophota</taxon>
        <taxon>Candidatus Taenaricola</taxon>
    </lineage>
</organism>
<feature type="transmembrane region" description="Helical" evidence="1">
    <location>
        <begin position="80"/>
        <end position="101"/>
    </location>
</feature>
<evidence type="ECO:0000313" key="3">
    <source>
        <dbReference type="Proteomes" id="UP000231267"/>
    </source>
</evidence>
<dbReference type="InterPro" id="IPR045275">
    <property type="entry name" value="MscS_archaea/bacteria_type"/>
</dbReference>
<feature type="transmembrane region" description="Helical" evidence="1">
    <location>
        <begin position="20"/>
        <end position="39"/>
    </location>
</feature>
<dbReference type="PANTHER" id="PTHR30221:SF1">
    <property type="entry name" value="SMALL-CONDUCTANCE MECHANOSENSITIVE CHANNEL"/>
    <property type="match status" value="1"/>
</dbReference>
<comment type="caution">
    <text evidence="2">The sequence shown here is derived from an EMBL/GenBank/DDBJ whole genome shotgun (WGS) entry which is preliminary data.</text>
</comment>
<dbReference type="InterPro" id="IPR008910">
    <property type="entry name" value="MSC_TM_helix"/>
</dbReference>
<keyword evidence="1" id="KW-1133">Transmembrane helix</keyword>
<evidence type="ECO:0008006" key="4">
    <source>
        <dbReference type="Google" id="ProtNLM"/>
    </source>
</evidence>
<feature type="transmembrane region" description="Helical" evidence="1">
    <location>
        <begin position="113"/>
        <end position="134"/>
    </location>
</feature>
<reference evidence="2 3" key="1">
    <citation type="submission" date="2017-09" db="EMBL/GenBank/DDBJ databases">
        <title>Depth-based differentiation of microbial function through sediment-hosted aquifers and enrichment of novel symbionts in the deep terrestrial subsurface.</title>
        <authorList>
            <person name="Probst A.J."/>
            <person name="Ladd B."/>
            <person name="Jarett J.K."/>
            <person name="Geller-Mcgrath D.E."/>
            <person name="Sieber C.M."/>
            <person name="Emerson J.B."/>
            <person name="Anantharaman K."/>
            <person name="Thomas B.C."/>
            <person name="Malmstrom R."/>
            <person name="Stieglmeier M."/>
            <person name="Klingl A."/>
            <person name="Woyke T."/>
            <person name="Ryan C.M."/>
            <person name="Banfield J.F."/>
        </authorList>
    </citation>
    <scope>NUCLEOTIDE SEQUENCE [LARGE SCALE GENOMIC DNA]</scope>
    <source>
        <strain evidence="2">CG12_big_fil_rev_8_21_14_0_65_43_15</strain>
    </source>
</reference>
<dbReference type="EMBL" id="PFGP01000124">
    <property type="protein sequence ID" value="PIW66026.1"/>
    <property type="molecule type" value="Genomic_DNA"/>
</dbReference>
<evidence type="ECO:0000313" key="2">
    <source>
        <dbReference type="EMBL" id="PIW66026.1"/>
    </source>
</evidence>
<dbReference type="PANTHER" id="PTHR30221">
    <property type="entry name" value="SMALL-CONDUCTANCE MECHANOSENSITIVE CHANNEL"/>
    <property type="match status" value="1"/>
</dbReference>
<dbReference type="Pfam" id="PF05552">
    <property type="entry name" value="MS_channel_1st_1"/>
    <property type="match status" value="2"/>
</dbReference>
<accession>A0A2J0LMT2</accession>
<keyword evidence="1" id="KW-0812">Transmembrane</keyword>
<feature type="transmembrane region" description="Helical" evidence="1">
    <location>
        <begin position="185"/>
        <end position="205"/>
    </location>
</feature>